<dbReference type="GO" id="GO:0003712">
    <property type="term" value="F:transcription coregulator activity"/>
    <property type="evidence" value="ECO:0007669"/>
    <property type="project" value="InterPro"/>
</dbReference>
<dbReference type="Proteomes" id="UP000324897">
    <property type="component" value="Unassembled WGS sequence"/>
</dbReference>
<name>A0A5J9SWM4_9POAL</name>
<comment type="function">
    <text evidence="6">Component of the Mediator complex, a coactivator involved in the regulated transcription of nearly all RNA polymerase II-dependent genes. Mediator functions as a bridge to convey information from gene-specific regulatory proteins to the basal RNA polymerase II transcription machinery. Mediator is recruited to promoters by direct interactions with regulatory proteins and serves as a scaffold for the assembly of a functional preinitiation complex with RNA polymerase II and the general transcription factors.</text>
</comment>
<sequence>MEEGDVRVDLDKLPIKRLEAIDEAGNEHYPPDTSNEEQRLAAIRRIDFSWVIEKDAKKAKKAAEADTAQQAWPWQGLMESLQQAQQELSVVIDLIGTVEANDAVTVVSTTKPKSQPNEILVDMAVSAATKLQRLRHLSRYFKQSAKTMEQQFEKETRFYSSLIRLQQNWKVKRQRVVGSGPGSDGFMFDLADSSQIDAAAMTRFSPLSLVPIDQDSSGTLSVTAPQKSFRSFSLQFLGDGGNNAESNTSRKKEGALSSSSSEVEKDALENDDVNKSIKRAHSILRNIHKTIFEEQVFDMVIRETFVQSQGINVTGMCEDFLQLAIGQECSLCLSLVHSGQNNDTETVGSEDYMDTEDAGNLAVAIVNGKHEPLKKDASGFPNPKSLEIYLLHMFHENILRSMKEKSRNVVRFQTHAQTVPDDSGLLGHFCMTVAHRIFSNKVHSELESVVSRVPYLHLRSLPTWHSRTSSWSLCLKVPQPILAADRITKPSDNHESKYKSRSQFITKVILKDGQISLMGEGSPSIAGSLTVKPSDGHLINSYNCDLEDLPMMLLQQVASQVIHWLHEEALVLGMNVTRDFLCLYFDLDQGETLGLVAHVDPEDSYGCISWYLTVDHPTEDGKMSADNPELEKRRFLGYLSLEVLYSTLMDLINMCSTGVHH</sequence>
<dbReference type="GO" id="GO:0006357">
    <property type="term" value="P:regulation of transcription by RNA polymerase II"/>
    <property type="evidence" value="ECO:0007669"/>
    <property type="project" value="InterPro"/>
</dbReference>
<feature type="region of interest" description="Disordered" evidence="7">
    <location>
        <begin position="240"/>
        <end position="268"/>
    </location>
</feature>
<protein>
    <recommendedName>
        <fullName evidence="6">Mediator of RNA polymerase II transcription subunit 17</fullName>
    </recommendedName>
    <alternativeName>
        <fullName evidence="6">Mediator complex subunit 17</fullName>
    </alternativeName>
</protein>
<evidence type="ECO:0000256" key="4">
    <source>
        <dbReference type="ARBA" id="ARBA00023163"/>
    </source>
</evidence>
<comment type="similarity">
    <text evidence="2 6">Belongs to the Mediator complex subunit 17 family.</text>
</comment>
<evidence type="ECO:0000256" key="5">
    <source>
        <dbReference type="ARBA" id="ARBA00023242"/>
    </source>
</evidence>
<evidence type="ECO:0000256" key="1">
    <source>
        <dbReference type="ARBA" id="ARBA00004123"/>
    </source>
</evidence>
<dbReference type="GO" id="GO:0070847">
    <property type="term" value="C:core mediator complex"/>
    <property type="evidence" value="ECO:0007669"/>
    <property type="project" value="TreeGrafter"/>
</dbReference>
<keyword evidence="3 6" id="KW-0805">Transcription regulation</keyword>
<keyword evidence="5 6" id="KW-0539">Nucleus</keyword>
<evidence type="ECO:0000256" key="7">
    <source>
        <dbReference type="SAM" id="MobiDB-lite"/>
    </source>
</evidence>
<dbReference type="PANTHER" id="PTHR13114:SF7">
    <property type="entry name" value="MEDIATOR OF RNA POLYMERASE II TRANSCRIPTION SUBUNIT 17"/>
    <property type="match status" value="1"/>
</dbReference>
<dbReference type="InterPro" id="IPR019313">
    <property type="entry name" value="Mediator_Med17"/>
</dbReference>
<evidence type="ECO:0000313" key="9">
    <source>
        <dbReference type="EMBL" id="TVU22295.1"/>
    </source>
</evidence>
<reference evidence="8 10" key="1">
    <citation type="journal article" date="2019" name="Sci. Rep.">
        <title>A high-quality genome of Eragrostis curvula grass provides insights into Poaceae evolution and supports new strategies to enhance forage quality.</title>
        <authorList>
            <person name="Carballo J."/>
            <person name="Santos B.A.C.M."/>
            <person name="Zappacosta D."/>
            <person name="Garbus I."/>
            <person name="Selva J.P."/>
            <person name="Gallo C.A."/>
            <person name="Diaz A."/>
            <person name="Albertini E."/>
            <person name="Caccamo M."/>
            <person name="Echenique V."/>
        </authorList>
    </citation>
    <scope>NUCLEOTIDE SEQUENCE [LARGE SCALE GENOMIC DNA]</scope>
    <source>
        <strain evidence="10">cv. Victoria</strain>
        <tissue evidence="8">Leaf</tissue>
    </source>
</reference>
<dbReference type="GO" id="GO:0016592">
    <property type="term" value="C:mediator complex"/>
    <property type="evidence" value="ECO:0007669"/>
    <property type="project" value="InterPro"/>
</dbReference>
<comment type="subcellular location">
    <subcellularLocation>
        <location evidence="1 6">Nucleus</location>
    </subcellularLocation>
</comment>
<evidence type="ECO:0000313" key="10">
    <source>
        <dbReference type="Proteomes" id="UP000324897"/>
    </source>
</evidence>
<dbReference type="Gramene" id="TVU22295">
    <property type="protein sequence ID" value="TVU22295"/>
    <property type="gene ID" value="EJB05_31980"/>
</dbReference>
<dbReference type="Pfam" id="PF10156">
    <property type="entry name" value="Med17"/>
    <property type="match status" value="1"/>
</dbReference>
<accession>A0A5J9SWM4</accession>
<dbReference type="AlphaFoldDB" id="A0A5J9SWM4"/>
<dbReference type="OrthoDB" id="2020583at2759"/>
<evidence type="ECO:0000256" key="2">
    <source>
        <dbReference type="ARBA" id="ARBA00005635"/>
    </source>
</evidence>
<evidence type="ECO:0000256" key="3">
    <source>
        <dbReference type="ARBA" id="ARBA00023015"/>
    </source>
</evidence>
<comment type="caution">
    <text evidence="8">The sequence shown here is derived from an EMBL/GenBank/DDBJ whole genome shotgun (WGS) entry which is preliminary data.</text>
</comment>
<keyword evidence="4 6" id="KW-0804">Transcription</keyword>
<comment type="subunit">
    <text evidence="6">Component of the Mediator complex.</text>
</comment>
<dbReference type="Gramene" id="TVU03369">
    <property type="protein sequence ID" value="TVU03369"/>
    <property type="gene ID" value="EJB05_51096"/>
</dbReference>
<keyword evidence="6" id="KW-0010">Activator</keyword>
<dbReference type="PANTHER" id="PTHR13114">
    <property type="entry name" value="MEDIATOR OF RNA POLYMERASE II TRANSCRIPTION SUBUNIT 17"/>
    <property type="match status" value="1"/>
</dbReference>
<dbReference type="EMBL" id="RWGY01000026">
    <property type="protein sequence ID" value="TVU22295.1"/>
    <property type="molecule type" value="Genomic_DNA"/>
</dbReference>
<gene>
    <name evidence="6" type="primary">MED17</name>
    <name evidence="9" type="ORF">EJB05_31980</name>
    <name evidence="8" type="ORF">EJB05_51096</name>
</gene>
<keyword evidence="10" id="KW-1185">Reference proteome</keyword>
<dbReference type="EMBL" id="RWGY01000188">
    <property type="protein sequence ID" value="TVU03369.1"/>
    <property type="molecule type" value="Genomic_DNA"/>
</dbReference>
<organism evidence="8 10">
    <name type="scientific">Eragrostis curvula</name>
    <name type="common">weeping love grass</name>
    <dbReference type="NCBI Taxonomy" id="38414"/>
    <lineage>
        <taxon>Eukaryota</taxon>
        <taxon>Viridiplantae</taxon>
        <taxon>Streptophyta</taxon>
        <taxon>Embryophyta</taxon>
        <taxon>Tracheophyta</taxon>
        <taxon>Spermatophyta</taxon>
        <taxon>Magnoliopsida</taxon>
        <taxon>Liliopsida</taxon>
        <taxon>Poales</taxon>
        <taxon>Poaceae</taxon>
        <taxon>PACMAD clade</taxon>
        <taxon>Chloridoideae</taxon>
        <taxon>Eragrostideae</taxon>
        <taxon>Eragrostidinae</taxon>
        <taxon>Eragrostis</taxon>
    </lineage>
</organism>
<evidence type="ECO:0000256" key="6">
    <source>
        <dbReference type="RuleBase" id="RU364140"/>
    </source>
</evidence>
<proteinExistence type="inferred from homology"/>
<evidence type="ECO:0000313" key="8">
    <source>
        <dbReference type="EMBL" id="TVU03369.1"/>
    </source>
</evidence>